<evidence type="ECO:0000256" key="6">
    <source>
        <dbReference type="ARBA" id="ARBA00048117"/>
    </source>
</evidence>
<dbReference type="GO" id="GO:0005739">
    <property type="term" value="C:mitochondrion"/>
    <property type="evidence" value="ECO:0007669"/>
    <property type="project" value="TreeGrafter"/>
</dbReference>
<protein>
    <recommendedName>
        <fullName evidence="1">N(6)-L-threonylcarbamoyladenine synthase</fullName>
        <ecNumber evidence="1">2.3.1.234</ecNumber>
    </recommendedName>
</protein>
<dbReference type="EMBL" id="CAJNOC010003845">
    <property type="protein sequence ID" value="CAF1000057.1"/>
    <property type="molecule type" value="Genomic_DNA"/>
</dbReference>
<dbReference type="Gene3D" id="3.30.420.40">
    <property type="match status" value="2"/>
</dbReference>
<evidence type="ECO:0000256" key="5">
    <source>
        <dbReference type="ARBA" id="ARBA00023315"/>
    </source>
</evidence>
<keyword evidence="4" id="KW-0479">Metal-binding</keyword>
<dbReference type="GO" id="GO:0008033">
    <property type="term" value="P:tRNA processing"/>
    <property type="evidence" value="ECO:0007669"/>
    <property type="project" value="UniProtKB-KW"/>
</dbReference>
<sequence length="154" mass="17859">MTVIYFITKKKTSCDDTAVRLVSTERKIIAESKYNQFVIHKKQDRLHHDNLIYAVSDCIEKNGNTWENIDTLTIKPGLEPYLWGGIKFSILLLKKYKIPFIPIHHMESYALTSRLFDENIKYPFLTLLVSGGHCLIALVESFDKFYKLGESIDI</sequence>
<dbReference type="GO" id="GO:0046872">
    <property type="term" value="F:metal ion binding"/>
    <property type="evidence" value="ECO:0007669"/>
    <property type="project" value="UniProtKB-KW"/>
</dbReference>
<gene>
    <name evidence="8" type="ORF">OXX778_LOCUS16359</name>
</gene>
<organism evidence="8 9">
    <name type="scientific">Brachionus calyciflorus</name>
    <dbReference type="NCBI Taxonomy" id="104777"/>
    <lineage>
        <taxon>Eukaryota</taxon>
        <taxon>Metazoa</taxon>
        <taxon>Spiralia</taxon>
        <taxon>Gnathifera</taxon>
        <taxon>Rotifera</taxon>
        <taxon>Eurotatoria</taxon>
        <taxon>Monogononta</taxon>
        <taxon>Pseudotrocha</taxon>
        <taxon>Ploima</taxon>
        <taxon>Brachionidae</taxon>
        <taxon>Brachionus</taxon>
    </lineage>
</organism>
<evidence type="ECO:0000256" key="4">
    <source>
        <dbReference type="ARBA" id="ARBA00022723"/>
    </source>
</evidence>
<dbReference type="GO" id="GO:0061711">
    <property type="term" value="F:tRNA N(6)-L-threonylcarbamoyladenine synthase activity"/>
    <property type="evidence" value="ECO:0007669"/>
    <property type="project" value="UniProtKB-EC"/>
</dbReference>
<dbReference type="OrthoDB" id="10259622at2759"/>
<comment type="catalytic activity">
    <reaction evidence="6">
        <text>L-threonylcarbamoyladenylate + adenosine(37) in tRNA = N(6)-L-threonylcarbamoyladenosine(37) in tRNA + AMP + H(+)</text>
        <dbReference type="Rhea" id="RHEA:37059"/>
        <dbReference type="Rhea" id="RHEA-COMP:10162"/>
        <dbReference type="Rhea" id="RHEA-COMP:10163"/>
        <dbReference type="ChEBI" id="CHEBI:15378"/>
        <dbReference type="ChEBI" id="CHEBI:73682"/>
        <dbReference type="ChEBI" id="CHEBI:74411"/>
        <dbReference type="ChEBI" id="CHEBI:74418"/>
        <dbReference type="ChEBI" id="CHEBI:456215"/>
        <dbReference type="EC" id="2.3.1.234"/>
    </reaction>
</comment>
<dbReference type="PANTHER" id="PTHR11735:SF6">
    <property type="entry name" value="TRNA N6-ADENOSINE THREONYLCARBAMOYLTRANSFERASE, MITOCHONDRIAL"/>
    <property type="match status" value="1"/>
</dbReference>
<dbReference type="SUPFAM" id="SSF53067">
    <property type="entry name" value="Actin-like ATPase domain"/>
    <property type="match status" value="1"/>
</dbReference>
<keyword evidence="5" id="KW-0012">Acyltransferase</keyword>
<evidence type="ECO:0000313" key="8">
    <source>
        <dbReference type="EMBL" id="CAF1000057.1"/>
    </source>
</evidence>
<dbReference type="EC" id="2.3.1.234" evidence="1"/>
<dbReference type="PANTHER" id="PTHR11735">
    <property type="entry name" value="TRNA N6-ADENOSINE THREONYLCARBAMOYLTRANSFERASE"/>
    <property type="match status" value="1"/>
</dbReference>
<evidence type="ECO:0000256" key="2">
    <source>
        <dbReference type="ARBA" id="ARBA00022679"/>
    </source>
</evidence>
<keyword evidence="2" id="KW-0808">Transferase</keyword>
<dbReference type="Pfam" id="PF00814">
    <property type="entry name" value="TsaD"/>
    <property type="match status" value="1"/>
</dbReference>
<accession>A0A814GRH1</accession>
<keyword evidence="3" id="KW-0819">tRNA processing</keyword>
<keyword evidence="9" id="KW-1185">Reference proteome</keyword>
<evidence type="ECO:0000256" key="1">
    <source>
        <dbReference type="ARBA" id="ARBA00012156"/>
    </source>
</evidence>
<evidence type="ECO:0000259" key="7">
    <source>
        <dbReference type="Pfam" id="PF00814"/>
    </source>
</evidence>
<dbReference type="InterPro" id="IPR043129">
    <property type="entry name" value="ATPase_NBD"/>
</dbReference>
<dbReference type="InterPro" id="IPR000905">
    <property type="entry name" value="Gcp-like_dom"/>
</dbReference>
<dbReference type="AlphaFoldDB" id="A0A814GRH1"/>
<dbReference type="PRINTS" id="PR00789">
    <property type="entry name" value="OSIALOPTASE"/>
</dbReference>
<feature type="domain" description="Gcp-like" evidence="7">
    <location>
        <begin position="28"/>
        <end position="153"/>
    </location>
</feature>
<evidence type="ECO:0000256" key="3">
    <source>
        <dbReference type="ARBA" id="ARBA00022694"/>
    </source>
</evidence>
<proteinExistence type="predicted"/>
<reference evidence="8" key="1">
    <citation type="submission" date="2021-02" db="EMBL/GenBank/DDBJ databases">
        <authorList>
            <person name="Nowell W R."/>
        </authorList>
    </citation>
    <scope>NUCLEOTIDE SEQUENCE</scope>
    <source>
        <strain evidence="8">Ploen Becks lab</strain>
    </source>
</reference>
<evidence type="ECO:0000313" key="9">
    <source>
        <dbReference type="Proteomes" id="UP000663879"/>
    </source>
</evidence>
<comment type="caution">
    <text evidence="8">The sequence shown here is derived from an EMBL/GenBank/DDBJ whole genome shotgun (WGS) entry which is preliminary data.</text>
</comment>
<dbReference type="InterPro" id="IPR017861">
    <property type="entry name" value="KAE1/TsaD"/>
</dbReference>
<name>A0A814GRH1_9BILA</name>
<dbReference type="Proteomes" id="UP000663879">
    <property type="component" value="Unassembled WGS sequence"/>
</dbReference>